<protein>
    <recommendedName>
        <fullName evidence="1">DUF6606 domain-containing protein</fullName>
    </recommendedName>
</protein>
<name>A0AB34KEC7_9PEZI</name>
<dbReference type="Proteomes" id="UP000803884">
    <property type="component" value="Unassembled WGS sequence"/>
</dbReference>
<evidence type="ECO:0000259" key="1">
    <source>
        <dbReference type="Pfam" id="PF20255"/>
    </source>
</evidence>
<dbReference type="AlphaFoldDB" id="A0AB34KEC7"/>
<reference evidence="2 3" key="1">
    <citation type="journal article" date="2020" name="Microbiol. Resour. Announc.">
        <title>Draft Genome Sequence of a Cladosporium Species Isolated from the Mesophotic Ascidian Didemnum maculosum.</title>
        <authorList>
            <person name="Gioti A."/>
            <person name="Siaperas R."/>
            <person name="Nikolaivits E."/>
            <person name="Le Goff G."/>
            <person name="Ouazzani J."/>
            <person name="Kotoulas G."/>
            <person name="Topakas E."/>
        </authorList>
    </citation>
    <scope>NUCLEOTIDE SEQUENCE [LARGE SCALE GENOMIC DNA]</scope>
    <source>
        <strain evidence="2 3">TM138-S3</strain>
    </source>
</reference>
<comment type="caution">
    <text evidence="2">The sequence shown here is derived from an EMBL/GenBank/DDBJ whole genome shotgun (WGS) entry which is preliminary data.</text>
</comment>
<dbReference type="RefSeq" id="XP_069225234.1">
    <property type="nucleotide sequence ID" value="XM_069377886.1"/>
</dbReference>
<feature type="domain" description="DUF6606" evidence="1">
    <location>
        <begin position="13"/>
        <end position="277"/>
    </location>
</feature>
<keyword evidence="3" id="KW-1185">Reference proteome</keyword>
<accession>A0AB34KEC7</accession>
<dbReference type="EMBL" id="JAAQHG020000064">
    <property type="protein sequence ID" value="KAL1582127.1"/>
    <property type="molecule type" value="Genomic_DNA"/>
</dbReference>
<evidence type="ECO:0000313" key="2">
    <source>
        <dbReference type="EMBL" id="KAL1582127.1"/>
    </source>
</evidence>
<organism evidence="2 3">
    <name type="scientific">Cladosporium halotolerans</name>
    <dbReference type="NCBI Taxonomy" id="1052096"/>
    <lineage>
        <taxon>Eukaryota</taxon>
        <taxon>Fungi</taxon>
        <taxon>Dikarya</taxon>
        <taxon>Ascomycota</taxon>
        <taxon>Pezizomycotina</taxon>
        <taxon>Dothideomycetes</taxon>
        <taxon>Dothideomycetidae</taxon>
        <taxon>Cladosporiales</taxon>
        <taxon>Cladosporiaceae</taxon>
        <taxon>Cladosporium</taxon>
    </lineage>
</organism>
<evidence type="ECO:0000313" key="3">
    <source>
        <dbReference type="Proteomes" id="UP000803884"/>
    </source>
</evidence>
<dbReference type="Pfam" id="PF20255">
    <property type="entry name" value="DUF6606"/>
    <property type="match status" value="1"/>
</dbReference>
<gene>
    <name evidence="2" type="ORF">WHR41_09282</name>
</gene>
<sequence length="366" mass="41140">MQAKIEKDKLQRIFHHVFLPPQLPQEADDTSDSPLLLATITAMRAIEDILPDSLAIKYAVVALENLQAVNSLSGCATSEHVLSQRLLTLGEGHTIPIHIRSQNAAIVVTRQRGNLVFEEFELSPRNEAVMGTRGRLVRDFPGLAVEIDLGTTDMANFIPAVANMLSTMCQQPVPGMQPQSKKARGHHEEIRDTAHPAAISELLFGFLRGFGNLVSVSAISKNTREEVLWKDAEVPWRRCPTWLLIRVVLQLTLERSPDGSRLLYKETMVFFMGQILQSSLEGNLAPEILHTMNSKIVRRMCKLYSMTEHNKEKAVNQRLIKPAEMILEKAAKILSDQWEDTQQQHSRKLDLDTLRISTLESKAADQ</sequence>
<dbReference type="GeneID" id="96010724"/>
<dbReference type="InterPro" id="IPR046541">
    <property type="entry name" value="DUF6606"/>
</dbReference>
<proteinExistence type="predicted"/>